<dbReference type="Gene3D" id="3.40.50.880">
    <property type="match status" value="1"/>
</dbReference>
<dbReference type="InterPro" id="IPR018060">
    <property type="entry name" value="HTH_AraC"/>
</dbReference>
<accession>A0ABR7M116</accession>
<evidence type="ECO:0000256" key="3">
    <source>
        <dbReference type="ARBA" id="ARBA00023163"/>
    </source>
</evidence>
<feature type="domain" description="HTH araC/xylS-type" evidence="4">
    <location>
        <begin position="220"/>
        <end position="318"/>
    </location>
</feature>
<gene>
    <name evidence="5" type="ORF">HKK74_35300</name>
</gene>
<keyword evidence="2" id="KW-0238">DNA-binding</keyword>
<dbReference type="InterPro" id="IPR029062">
    <property type="entry name" value="Class_I_gatase-like"/>
</dbReference>
<organism evidence="5 6">
    <name type="scientific">Actinomadura alba</name>
    <dbReference type="NCBI Taxonomy" id="406431"/>
    <lineage>
        <taxon>Bacteria</taxon>
        <taxon>Bacillati</taxon>
        <taxon>Actinomycetota</taxon>
        <taxon>Actinomycetes</taxon>
        <taxon>Streptosporangiales</taxon>
        <taxon>Thermomonosporaceae</taxon>
        <taxon>Actinomadura</taxon>
    </lineage>
</organism>
<dbReference type="SUPFAM" id="SSF46689">
    <property type="entry name" value="Homeodomain-like"/>
    <property type="match status" value="2"/>
</dbReference>
<dbReference type="PANTHER" id="PTHR43130">
    <property type="entry name" value="ARAC-FAMILY TRANSCRIPTIONAL REGULATOR"/>
    <property type="match status" value="1"/>
</dbReference>
<dbReference type="InterPro" id="IPR009057">
    <property type="entry name" value="Homeodomain-like_sf"/>
</dbReference>
<dbReference type="Proteomes" id="UP000805614">
    <property type="component" value="Unassembled WGS sequence"/>
</dbReference>
<dbReference type="Gene3D" id="1.10.10.60">
    <property type="entry name" value="Homeodomain-like"/>
    <property type="match status" value="1"/>
</dbReference>
<dbReference type="InterPro" id="IPR002818">
    <property type="entry name" value="DJ-1/PfpI"/>
</dbReference>
<protein>
    <submittedName>
        <fullName evidence="5">Helix-turn-helix domain-containing protein</fullName>
    </submittedName>
</protein>
<name>A0ABR7M116_9ACTN</name>
<dbReference type="PROSITE" id="PS00041">
    <property type="entry name" value="HTH_ARAC_FAMILY_1"/>
    <property type="match status" value="1"/>
</dbReference>
<keyword evidence="3" id="KW-0804">Transcription</keyword>
<dbReference type="Pfam" id="PF01965">
    <property type="entry name" value="DJ-1_PfpI"/>
    <property type="match status" value="1"/>
</dbReference>
<dbReference type="InterPro" id="IPR052158">
    <property type="entry name" value="INH-QAR"/>
</dbReference>
<dbReference type="InterPro" id="IPR018062">
    <property type="entry name" value="HTH_AraC-typ_CS"/>
</dbReference>
<dbReference type="SUPFAM" id="SSF52317">
    <property type="entry name" value="Class I glutamine amidotransferase-like"/>
    <property type="match status" value="1"/>
</dbReference>
<evidence type="ECO:0000256" key="2">
    <source>
        <dbReference type="ARBA" id="ARBA00023125"/>
    </source>
</evidence>
<dbReference type="RefSeq" id="WP_187247764.1">
    <property type="nucleotide sequence ID" value="NZ_BAAAOK010000031.1"/>
</dbReference>
<dbReference type="Pfam" id="PF12833">
    <property type="entry name" value="HTH_18"/>
    <property type="match status" value="1"/>
</dbReference>
<comment type="caution">
    <text evidence="5">The sequence shown here is derived from an EMBL/GenBank/DDBJ whole genome shotgun (WGS) entry which is preliminary data.</text>
</comment>
<dbReference type="SMART" id="SM00342">
    <property type="entry name" value="HTH_ARAC"/>
    <property type="match status" value="1"/>
</dbReference>
<sequence>MSIRSVAVAVIDDMPVYELAIACEIFGMVKASPAGPPSYDVRLCAERPGRTRTESGLVVHTAHGLTDLSDADTVIVPAVPHACLESGLEFPPDLVEAIRRAGAAGARVVSFCSGAFVLAAAGLLDGRRATTHWLHADTLAERHPRVRVDASVLYVDEGEVLTSAGRSAALDLCLHLVRRDLGAHVANQVARRMVVPAHRPGGQSQYIDLSVPEAGDDGLGPVLQWACAHLDRPLTVDDLATRARMSQRTFVRRFHATTGTTPLRWLLGQRLMRAQALLERTDLPIDQVGERSGLGSAANLRRHFALNVGVTPTDYRRAFRDADPGS</sequence>
<dbReference type="PANTHER" id="PTHR43130:SF3">
    <property type="entry name" value="HTH-TYPE TRANSCRIPTIONAL REGULATOR RV1931C"/>
    <property type="match status" value="1"/>
</dbReference>
<dbReference type="PROSITE" id="PS01124">
    <property type="entry name" value="HTH_ARAC_FAMILY_2"/>
    <property type="match status" value="1"/>
</dbReference>
<dbReference type="CDD" id="cd03137">
    <property type="entry name" value="GATase1_AraC_1"/>
    <property type="match status" value="1"/>
</dbReference>
<reference evidence="5 6" key="1">
    <citation type="submission" date="2020-06" db="EMBL/GenBank/DDBJ databases">
        <title>Actinomadura xiongansis sp. nov., isolated from soil of Baiyangdian.</title>
        <authorList>
            <person name="Zhang X."/>
        </authorList>
    </citation>
    <scope>NUCLEOTIDE SEQUENCE [LARGE SCALE GENOMIC DNA]</scope>
    <source>
        <strain evidence="5 6">HBUM206468</strain>
    </source>
</reference>
<evidence type="ECO:0000256" key="1">
    <source>
        <dbReference type="ARBA" id="ARBA00023015"/>
    </source>
</evidence>
<keyword evidence="6" id="KW-1185">Reference proteome</keyword>
<evidence type="ECO:0000259" key="4">
    <source>
        <dbReference type="PROSITE" id="PS01124"/>
    </source>
</evidence>
<evidence type="ECO:0000313" key="6">
    <source>
        <dbReference type="Proteomes" id="UP000805614"/>
    </source>
</evidence>
<evidence type="ECO:0000313" key="5">
    <source>
        <dbReference type="EMBL" id="MBC6470721.1"/>
    </source>
</evidence>
<dbReference type="EMBL" id="JABVEC010000047">
    <property type="protein sequence ID" value="MBC6470721.1"/>
    <property type="molecule type" value="Genomic_DNA"/>
</dbReference>
<keyword evidence="1" id="KW-0805">Transcription regulation</keyword>
<proteinExistence type="predicted"/>